<evidence type="ECO:0000256" key="1">
    <source>
        <dbReference type="SAM" id="MobiDB-lite"/>
    </source>
</evidence>
<protein>
    <submittedName>
        <fullName evidence="2">Uncharacterized protein</fullName>
    </submittedName>
</protein>
<organism evidence="2 3">
    <name type="scientific">Eumeta variegata</name>
    <name type="common">Bagworm moth</name>
    <name type="synonym">Eumeta japonica</name>
    <dbReference type="NCBI Taxonomy" id="151549"/>
    <lineage>
        <taxon>Eukaryota</taxon>
        <taxon>Metazoa</taxon>
        <taxon>Ecdysozoa</taxon>
        <taxon>Arthropoda</taxon>
        <taxon>Hexapoda</taxon>
        <taxon>Insecta</taxon>
        <taxon>Pterygota</taxon>
        <taxon>Neoptera</taxon>
        <taxon>Endopterygota</taxon>
        <taxon>Lepidoptera</taxon>
        <taxon>Glossata</taxon>
        <taxon>Ditrysia</taxon>
        <taxon>Tineoidea</taxon>
        <taxon>Psychidae</taxon>
        <taxon>Oiketicinae</taxon>
        <taxon>Eumeta</taxon>
    </lineage>
</organism>
<evidence type="ECO:0000313" key="2">
    <source>
        <dbReference type="EMBL" id="GBP85630.1"/>
    </source>
</evidence>
<name>A0A4C1ZD13_EUMVA</name>
<dbReference type="EMBL" id="BGZK01001749">
    <property type="protein sequence ID" value="GBP85630.1"/>
    <property type="molecule type" value="Genomic_DNA"/>
</dbReference>
<dbReference type="Proteomes" id="UP000299102">
    <property type="component" value="Unassembled WGS sequence"/>
</dbReference>
<feature type="region of interest" description="Disordered" evidence="1">
    <location>
        <begin position="1"/>
        <end position="42"/>
    </location>
</feature>
<proteinExistence type="predicted"/>
<dbReference type="AlphaFoldDB" id="A0A4C1ZD13"/>
<feature type="compositionally biased region" description="Basic and acidic residues" evidence="1">
    <location>
        <begin position="1"/>
        <end position="19"/>
    </location>
</feature>
<keyword evidence="3" id="KW-1185">Reference proteome</keyword>
<comment type="caution">
    <text evidence="2">The sequence shown here is derived from an EMBL/GenBank/DDBJ whole genome shotgun (WGS) entry which is preliminary data.</text>
</comment>
<sequence length="136" mass="15254">MTNDRNKTASNSRDGRREGINLAAEASGSSRQNEGGNFCYASRDARPAPALITRAMSFYDADELMRRLRVRRAATPHDVPDEDETWILDSDTQTRPEINDDSINMTQHSNIRLTVEGAPPSPFEIAESKFAISQRR</sequence>
<reference evidence="2 3" key="1">
    <citation type="journal article" date="2019" name="Commun. Biol.">
        <title>The bagworm genome reveals a unique fibroin gene that provides high tensile strength.</title>
        <authorList>
            <person name="Kono N."/>
            <person name="Nakamura H."/>
            <person name="Ohtoshi R."/>
            <person name="Tomita M."/>
            <person name="Numata K."/>
            <person name="Arakawa K."/>
        </authorList>
    </citation>
    <scope>NUCLEOTIDE SEQUENCE [LARGE SCALE GENOMIC DNA]</scope>
</reference>
<accession>A0A4C1ZD13</accession>
<evidence type="ECO:0000313" key="3">
    <source>
        <dbReference type="Proteomes" id="UP000299102"/>
    </source>
</evidence>
<gene>
    <name evidence="2" type="ORF">EVAR_62617_1</name>
</gene>